<protein>
    <submittedName>
        <fullName evidence="1">Uncharacterized protein</fullName>
    </submittedName>
</protein>
<proteinExistence type="predicted"/>
<evidence type="ECO:0000313" key="2">
    <source>
        <dbReference type="Proteomes" id="UP001501598"/>
    </source>
</evidence>
<dbReference type="Pfam" id="PF19939">
    <property type="entry name" value="DUF6401"/>
    <property type="match status" value="1"/>
</dbReference>
<gene>
    <name evidence="1" type="ORF">GCM10023175_45070</name>
</gene>
<keyword evidence="2" id="KW-1185">Reference proteome</keyword>
<sequence length="155" mass="16523">MSPTAADDGPPGSQFTRSGEIPRYDSRVSLLHDMRTAVAEWSARRLLRRLMDTVGRPGLRATAAEPGLAALVDQHAAAVRDIVRDGARPRGRGAVATLAPARTSADSVRLAAYAGALLDEQRRGGASIPMPQDGTWRPTDWATLRLIAVCQISGL</sequence>
<accession>A0ABP8RYB9</accession>
<comment type="caution">
    <text evidence="1">The sequence shown here is derived from an EMBL/GenBank/DDBJ whole genome shotgun (WGS) entry which is preliminary data.</text>
</comment>
<evidence type="ECO:0000313" key="1">
    <source>
        <dbReference type="EMBL" id="GAA4552062.1"/>
    </source>
</evidence>
<dbReference type="EMBL" id="BAABGT010000070">
    <property type="protein sequence ID" value="GAA4552062.1"/>
    <property type="molecule type" value="Genomic_DNA"/>
</dbReference>
<dbReference type="InterPro" id="IPR045647">
    <property type="entry name" value="DUF6401"/>
</dbReference>
<dbReference type="Proteomes" id="UP001501598">
    <property type="component" value="Unassembled WGS sequence"/>
</dbReference>
<reference evidence="2" key="1">
    <citation type="journal article" date="2019" name="Int. J. Syst. Evol. Microbiol.">
        <title>The Global Catalogue of Microorganisms (GCM) 10K type strain sequencing project: providing services to taxonomists for standard genome sequencing and annotation.</title>
        <authorList>
            <consortium name="The Broad Institute Genomics Platform"/>
            <consortium name="The Broad Institute Genome Sequencing Center for Infectious Disease"/>
            <person name="Wu L."/>
            <person name="Ma J."/>
        </authorList>
    </citation>
    <scope>NUCLEOTIDE SEQUENCE [LARGE SCALE GENOMIC DNA]</scope>
    <source>
        <strain evidence="2">JCM 17906</strain>
    </source>
</reference>
<organism evidence="1 2">
    <name type="scientific">Pseudonocardia xishanensis</name>
    <dbReference type="NCBI Taxonomy" id="630995"/>
    <lineage>
        <taxon>Bacteria</taxon>
        <taxon>Bacillati</taxon>
        <taxon>Actinomycetota</taxon>
        <taxon>Actinomycetes</taxon>
        <taxon>Pseudonocardiales</taxon>
        <taxon>Pseudonocardiaceae</taxon>
        <taxon>Pseudonocardia</taxon>
    </lineage>
</organism>
<name>A0ABP8RYB9_9PSEU</name>